<gene>
    <name evidence="1" type="ORF">DBRI00130_LOCUS4753</name>
</gene>
<organism evidence="1">
    <name type="scientific">Ditylum brightwellii</name>
    <dbReference type="NCBI Taxonomy" id="49249"/>
    <lineage>
        <taxon>Eukaryota</taxon>
        <taxon>Sar</taxon>
        <taxon>Stramenopiles</taxon>
        <taxon>Ochrophyta</taxon>
        <taxon>Bacillariophyta</taxon>
        <taxon>Mediophyceae</taxon>
        <taxon>Lithodesmiophycidae</taxon>
        <taxon>Lithodesmiales</taxon>
        <taxon>Lithodesmiaceae</taxon>
        <taxon>Ditylum</taxon>
    </lineage>
</organism>
<sequence>MHMLHWKLVMNSTQECFAEIINMPKTIFLPGSESSSFANGMVSNLKPDYSNPDESWRDAFDRQCQEKGHEVINLEQEFTQKTTGEVIDLDSLPNFIQYNNYVAPPVTHDVTKQMVSPTPRKKKQQ</sequence>
<evidence type="ECO:0000313" key="1">
    <source>
        <dbReference type="EMBL" id="CAE4587657.1"/>
    </source>
</evidence>
<name>A0A7S4QNR4_9STRA</name>
<accession>A0A7S4QNR4</accession>
<proteinExistence type="predicted"/>
<dbReference type="AlphaFoldDB" id="A0A7S4QNR4"/>
<protein>
    <submittedName>
        <fullName evidence="1">Uncharacterized protein</fullName>
    </submittedName>
</protein>
<reference evidence="1" key="1">
    <citation type="submission" date="2021-01" db="EMBL/GenBank/DDBJ databases">
        <authorList>
            <person name="Corre E."/>
            <person name="Pelletier E."/>
            <person name="Niang G."/>
            <person name="Scheremetjew M."/>
            <person name="Finn R."/>
            <person name="Kale V."/>
            <person name="Holt S."/>
            <person name="Cochrane G."/>
            <person name="Meng A."/>
            <person name="Brown T."/>
            <person name="Cohen L."/>
        </authorList>
    </citation>
    <scope>NUCLEOTIDE SEQUENCE</scope>
    <source>
        <strain evidence="1">GSO104</strain>
    </source>
</reference>
<dbReference type="EMBL" id="HBNS01005839">
    <property type="protein sequence ID" value="CAE4587657.1"/>
    <property type="molecule type" value="Transcribed_RNA"/>
</dbReference>